<dbReference type="SMART" id="SM00283">
    <property type="entry name" value="MA"/>
    <property type="match status" value="1"/>
</dbReference>
<name>A0A7X0B143_9PROT</name>
<dbReference type="Pfam" id="PF05227">
    <property type="entry name" value="CHASE3"/>
    <property type="match status" value="1"/>
</dbReference>
<evidence type="ECO:0000259" key="10">
    <source>
        <dbReference type="PROSITE" id="PS50885"/>
    </source>
</evidence>
<accession>A0A7X0B143</accession>
<dbReference type="Gene3D" id="1.10.287.950">
    <property type="entry name" value="Methyl-accepting chemotaxis protein"/>
    <property type="match status" value="1"/>
</dbReference>
<evidence type="ECO:0000256" key="6">
    <source>
        <dbReference type="SAM" id="Coils"/>
    </source>
</evidence>
<dbReference type="Proteomes" id="UP000539175">
    <property type="component" value="Unassembled WGS sequence"/>
</dbReference>
<dbReference type="GO" id="GO:0004888">
    <property type="term" value="F:transmembrane signaling receptor activity"/>
    <property type="evidence" value="ECO:0007669"/>
    <property type="project" value="InterPro"/>
</dbReference>
<dbReference type="PROSITE" id="PS50885">
    <property type="entry name" value="HAMP"/>
    <property type="match status" value="1"/>
</dbReference>
<comment type="subcellular location">
    <subcellularLocation>
        <location evidence="1">Cell inner membrane</location>
        <topology evidence="1">Multi-pass membrane protein</topology>
    </subcellularLocation>
</comment>
<dbReference type="InterPro" id="IPR000727">
    <property type="entry name" value="T_SNARE_dom"/>
</dbReference>
<organism evidence="11 12">
    <name type="scientific">Nitrospirillum iridis</name>
    <dbReference type="NCBI Taxonomy" id="765888"/>
    <lineage>
        <taxon>Bacteria</taxon>
        <taxon>Pseudomonadati</taxon>
        <taxon>Pseudomonadota</taxon>
        <taxon>Alphaproteobacteria</taxon>
        <taxon>Rhodospirillales</taxon>
        <taxon>Azospirillaceae</taxon>
        <taxon>Nitrospirillum</taxon>
    </lineage>
</organism>
<keyword evidence="7" id="KW-0812">Transmembrane</keyword>
<dbReference type="SMART" id="SM00304">
    <property type="entry name" value="HAMP"/>
    <property type="match status" value="1"/>
</dbReference>
<sequence length="561" mass="58480">MAGLSNIRIVGKLVAAFSLVLLVGFIVSGLTYLRVAFIQDSSHWVTHSYKVLDAVDAAMAALVDQETGLRGYLVVGDDGILTPYRNGAESYRSAMAAARDLTADNAAQQQRLADVDNLAHAWRQDYAERLVAKMKVADQREQARTLEAVTGGRQKMDAIRAKIGEIVSAERALMDQRQVEQAAAFRQTYWTTAVGGAISVAVALIAAVLLSAGIAAPITAMTDRMRRLAQGDRAVVVEGLERRDEIGGMAKALEVFKRNAIEADRLADEQRQAEEAKRRRADAVDRMVGDFDGAIAGILAAVSGAASQLDATAQGMAGVADRTKAQAAATAAAAEQTSANVQTVASAAEEMTGSIQEISRQAARSSMVAAAAAENAARSNSMVQSLAEAAQRIERVVELIQSIAGQTNLLALNATIEAARAGEAGKGFAVVAGEVKGLASQTARATEDISRQIEEMQAATAAVVTAIRGISGTIDEVNGISATISAAVEEQNATTSEIARNVTQAAQGTEEVSANIARVTSDAGETGAAAVQVLSAARALGDQSGALKTEVERFLSGIKAA</sequence>
<reference evidence="11 12" key="1">
    <citation type="submission" date="2020-08" db="EMBL/GenBank/DDBJ databases">
        <title>Genomic Encyclopedia of Type Strains, Phase IV (KMG-IV): sequencing the most valuable type-strain genomes for metagenomic binning, comparative biology and taxonomic classification.</title>
        <authorList>
            <person name="Goeker M."/>
        </authorList>
    </citation>
    <scope>NUCLEOTIDE SEQUENCE [LARGE SCALE GENOMIC DNA]</scope>
    <source>
        <strain evidence="11 12">DSM 22198</strain>
    </source>
</reference>
<dbReference type="InterPro" id="IPR007891">
    <property type="entry name" value="CHASE3"/>
</dbReference>
<proteinExistence type="inferred from homology"/>
<evidence type="ECO:0000256" key="4">
    <source>
        <dbReference type="ARBA" id="ARBA00029447"/>
    </source>
</evidence>
<dbReference type="SUPFAM" id="SSF58104">
    <property type="entry name" value="Methyl-accepting chemotaxis protein (MCP) signaling domain"/>
    <property type="match status" value="1"/>
</dbReference>
<feature type="domain" description="HAMP" evidence="10">
    <location>
        <begin position="212"/>
        <end position="265"/>
    </location>
</feature>
<feature type="domain" description="Methyl-accepting transducer" evidence="8">
    <location>
        <begin position="305"/>
        <end position="527"/>
    </location>
</feature>
<evidence type="ECO:0000256" key="7">
    <source>
        <dbReference type="SAM" id="Phobius"/>
    </source>
</evidence>
<keyword evidence="7" id="KW-0472">Membrane</keyword>
<evidence type="ECO:0000259" key="8">
    <source>
        <dbReference type="PROSITE" id="PS50111"/>
    </source>
</evidence>
<dbReference type="GO" id="GO:0005886">
    <property type="term" value="C:plasma membrane"/>
    <property type="evidence" value="ECO:0007669"/>
    <property type="project" value="UniProtKB-SubCell"/>
</dbReference>
<dbReference type="PANTHER" id="PTHR32089:SF112">
    <property type="entry name" value="LYSOZYME-LIKE PROTEIN-RELATED"/>
    <property type="match status" value="1"/>
</dbReference>
<evidence type="ECO:0000259" key="9">
    <source>
        <dbReference type="PROSITE" id="PS50192"/>
    </source>
</evidence>
<evidence type="ECO:0000256" key="5">
    <source>
        <dbReference type="PROSITE-ProRule" id="PRU00284"/>
    </source>
</evidence>
<dbReference type="PROSITE" id="PS50111">
    <property type="entry name" value="CHEMOTAXIS_TRANSDUC_2"/>
    <property type="match status" value="1"/>
</dbReference>
<dbReference type="RefSeq" id="WP_343066918.1">
    <property type="nucleotide sequence ID" value="NZ_JACIIZ010000007.1"/>
</dbReference>
<keyword evidence="2" id="KW-0997">Cell inner membrane</keyword>
<evidence type="ECO:0000313" key="12">
    <source>
        <dbReference type="Proteomes" id="UP000539175"/>
    </source>
</evidence>
<keyword evidence="12" id="KW-1185">Reference proteome</keyword>
<evidence type="ECO:0000256" key="3">
    <source>
        <dbReference type="ARBA" id="ARBA00023224"/>
    </source>
</evidence>
<feature type="transmembrane region" description="Helical" evidence="7">
    <location>
        <begin position="189"/>
        <end position="218"/>
    </location>
</feature>
<dbReference type="Pfam" id="PF00015">
    <property type="entry name" value="MCPsignal"/>
    <property type="match status" value="1"/>
</dbReference>
<dbReference type="GO" id="GO:0006935">
    <property type="term" value="P:chemotaxis"/>
    <property type="evidence" value="ECO:0007669"/>
    <property type="project" value="InterPro"/>
</dbReference>
<dbReference type="PRINTS" id="PR00260">
    <property type="entry name" value="CHEMTRNSDUCR"/>
</dbReference>
<evidence type="ECO:0000256" key="2">
    <source>
        <dbReference type="ARBA" id="ARBA00022519"/>
    </source>
</evidence>
<dbReference type="CDD" id="cd19410">
    <property type="entry name" value="HK9-like_sensor"/>
    <property type="match status" value="1"/>
</dbReference>
<comment type="caution">
    <text evidence="11">The sequence shown here is derived from an EMBL/GenBank/DDBJ whole genome shotgun (WGS) entry which is preliminary data.</text>
</comment>
<dbReference type="EMBL" id="JACIIZ010000007">
    <property type="protein sequence ID" value="MBB6252249.1"/>
    <property type="molecule type" value="Genomic_DNA"/>
</dbReference>
<dbReference type="CDD" id="cd06225">
    <property type="entry name" value="HAMP"/>
    <property type="match status" value="1"/>
</dbReference>
<evidence type="ECO:0000256" key="1">
    <source>
        <dbReference type="ARBA" id="ARBA00004429"/>
    </source>
</evidence>
<keyword evidence="7" id="KW-1133">Transmembrane helix</keyword>
<keyword evidence="2" id="KW-1003">Cell membrane</keyword>
<dbReference type="PANTHER" id="PTHR32089">
    <property type="entry name" value="METHYL-ACCEPTING CHEMOTAXIS PROTEIN MCPB"/>
    <property type="match status" value="1"/>
</dbReference>
<comment type="similarity">
    <text evidence="4">Belongs to the methyl-accepting chemotaxis (MCP) protein family.</text>
</comment>
<gene>
    <name evidence="11" type="ORF">FHS74_002809</name>
</gene>
<evidence type="ECO:0000313" key="11">
    <source>
        <dbReference type="EMBL" id="MBB6252249.1"/>
    </source>
</evidence>
<dbReference type="InterPro" id="IPR003660">
    <property type="entry name" value="HAMP_dom"/>
</dbReference>
<dbReference type="InterPro" id="IPR004089">
    <property type="entry name" value="MCPsignal_dom"/>
</dbReference>
<keyword evidence="3 5" id="KW-0807">Transducer</keyword>
<keyword evidence="6" id="KW-0175">Coiled coil</keyword>
<feature type="domain" description="T-SNARE coiled-coil homology" evidence="9">
    <location>
        <begin position="467"/>
        <end position="519"/>
    </location>
</feature>
<dbReference type="InterPro" id="IPR004090">
    <property type="entry name" value="Chemotax_Me-accpt_rcpt"/>
</dbReference>
<dbReference type="GO" id="GO:0007165">
    <property type="term" value="P:signal transduction"/>
    <property type="evidence" value="ECO:0007669"/>
    <property type="project" value="UniProtKB-KW"/>
</dbReference>
<dbReference type="PROSITE" id="PS50192">
    <property type="entry name" value="T_SNARE"/>
    <property type="match status" value="1"/>
</dbReference>
<dbReference type="Gene3D" id="6.10.340.10">
    <property type="match status" value="1"/>
</dbReference>
<feature type="coiled-coil region" evidence="6">
    <location>
        <begin position="259"/>
        <end position="286"/>
    </location>
</feature>
<protein>
    <submittedName>
        <fullName evidence="11">Methyl-accepting chemotaxis protein</fullName>
    </submittedName>
</protein>
<dbReference type="Pfam" id="PF00672">
    <property type="entry name" value="HAMP"/>
    <property type="match status" value="1"/>
</dbReference>
<dbReference type="AlphaFoldDB" id="A0A7X0B143"/>